<accession>A0A7S8C5W0</accession>
<reference evidence="4 5" key="1">
    <citation type="submission" date="2020-06" db="EMBL/GenBank/DDBJ databases">
        <title>Genome sequence of 2 isolates from Red Sea Mangroves.</title>
        <authorList>
            <person name="Sefrji F."/>
            <person name="Michoud G."/>
            <person name="Merlino G."/>
            <person name="Daffonchio D."/>
        </authorList>
    </citation>
    <scope>NUCLEOTIDE SEQUENCE [LARGE SCALE GENOMIC DNA]</scope>
    <source>
        <strain evidence="4 5">R1DC25</strain>
    </source>
</reference>
<dbReference type="PIRSF" id="PIRSF003230">
    <property type="entry name" value="YbgC"/>
    <property type="match status" value="1"/>
</dbReference>
<keyword evidence="5" id="KW-1185">Reference proteome</keyword>
<dbReference type="Proteomes" id="UP000593594">
    <property type="component" value="Chromosome"/>
</dbReference>
<dbReference type="CDD" id="cd00586">
    <property type="entry name" value="4HBT"/>
    <property type="match status" value="1"/>
</dbReference>
<dbReference type="InterPro" id="IPR050563">
    <property type="entry name" value="4-hydroxybenzoyl-CoA_TE"/>
</dbReference>
<gene>
    <name evidence="4" type="primary">ybgC</name>
    <name evidence="4" type="ORF">HW532_15350</name>
</gene>
<dbReference type="FunFam" id="3.10.129.10:FF:000004">
    <property type="entry name" value="Tol-pal system-associated acyl-CoA thioesterase"/>
    <property type="match status" value="1"/>
</dbReference>
<dbReference type="RefSeq" id="WP_213161306.1">
    <property type="nucleotide sequence ID" value="NZ_CP058214.1"/>
</dbReference>
<comment type="similarity">
    <text evidence="1">Belongs to the 4-hydroxybenzoyl-CoA thioesterase family.</text>
</comment>
<dbReference type="NCBIfam" id="TIGR00051">
    <property type="entry name" value="YbgC/FadM family acyl-CoA thioesterase"/>
    <property type="match status" value="1"/>
</dbReference>
<dbReference type="KEGG" id="kmn:HW532_15350"/>
<organism evidence="4 5">
    <name type="scientific">Kaustia mangrovi</name>
    <dbReference type="NCBI Taxonomy" id="2593653"/>
    <lineage>
        <taxon>Bacteria</taxon>
        <taxon>Pseudomonadati</taxon>
        <taxon>Pseudomonadota</taxon>
        <taxon>Alphaproteobacteria</taxon>
        <taxon>Hyphomicrobiales</taxon>
        <taxon>Parvibaculaceae</taxon>
        <taxon>Kaustia</taxon>
    </lineage>
</organism>
<evidence type="ECO:0000256" key="1">
    <source>
        <dbReference type="ARBA" id="ARBA00005953"/>
    </source>
</evidence>
<proteinExistence type="inferred from homology"/>
<sequence length="168" mass="18692">MATSSERDAAPGRWPDLAGRIEGRVHRLPVRVYYEDTDFSGYVYHANYVKFCERGRSDCLRLLGVHHHELVGTGGHDWTGFVVRRMEADFLKPARIDEVLEVHTSLAALGRARIVLDQRILRGEDCLFTALVTAAVVDRRGRPVRLSAGMTAALERMHPDGPGVDGEG</sequence>
<dbReference type="SUPFAM" id="SSF54637">
    <property type="entry name" value="Thioesterase/thiol ester dehydrase-isomerase"/>
    <property type="match status" value="1"/>
</dbReference>
<dbReference type="Pfam" id="PF03061">
    <property type="entry name" value="4HBT"/>
    <property type="match status" value="1"/>
</dbReference>
<dbReference type="InterPro" id="IPR006684">
    <property type="entry name" value="YbgC/YbaW"/>
</dbReference>
<dbReference type="NCBIfam" id="TIGR02799">
    <property type="entry name" value="thio_ybgC"/>
    <property type="match status" value="1"/>
</dbReference>
<dbReference type="InterPro" id="IPR006683">
    <property type="entry name" value="Thioestr_dom"/>
</dbReference>
<dbReference type="Gene3D" id="3.10.129.10">
    <property type="entry name" value="Hotdog Thioesterase"/>
    <property type="match status" value="1"/>
</dbReference>
<dbReference type="InterPro" id="IPR014166">
    <property type="entry name" value="Tol-Pal_acyl-CoA_thioesterase"/>
</dbReference>
<dbReference type="PANTHER" id="PTHR31793">
    <property type="entry name" value="4-HYDROXYBENZOYL-COA THIOESTERASE FAMILY MEMBER"/>
    <property type="match status" value="1"/>
</dbReference>
<evidence type="ECO:0000256" key="2">
    <source>
        <dbReference type="ARBA" id="ARBA00022801"/>
    </source>
</evidence>
<keyword evidence="2" id="KW-0378">Hydrolase</keyword>
<dbReference type="InterPro" id="IPR029069">
    <property type="entry name" value="HotDog_dom_sf"/>
</dbReference>
<dbReference type="GO" id="GO:0047617">
    <property type="term" value="F:fatty acyl-CoA hydrolase activity"/>
    <property type="evidence" value="ECO:0007669"/>
    <property type="project" value="TreeGrafter"/>
</dbReference>
<name>A0A7S8C5W0_9HYPH</name>
<dbReference type="AlphaFoldDB" id="A0A7S8C5W0"/>
<evidence type="ECO:0000259" key="3">
    <source>
        <dbReference type="Pfam" id="PF03061"/>
    </source>
</evidence>
<dbReference type="PANTHER" id="PTHR31793:SF37">
    <property type="entry name" value="ACYL-COA THIOESTER HYDROLASE YBGC"/>
    <property type="match status" value="1"/>
</dbReference>
<protein>
    <submittedName>
        <fullName evidence="4">Tol-pal system-associated acyl-CoA thioesterase</fullName>
    </submittedName>
</protein>
<dbReference type="EMBL" id="CP058214">
    <property type="protein sequence ID" value="QPC43944.1"/>
    <property type="molecule type" value="Genomic_DNA"/>
</dbReference>
<feature type="domain" description="Thioesterase" evidence="3">
    <location>
        <begin position="41"/>
        <end position="125"/>
    </location>
</feature>
<evidence type="ECO:0000313" key="5">
    <source>
        <dbReference type="Proteomes" id="UP000593594"/>
    </source>
</evidence>
<evidence type="ECO:0000313" key="4">
    <source>
        <dbReference type="EMBL" id="QPC43944.1"/>
    </source>
</evidence>